<dbReference type="Pfam" id="PF13639">
    <property type="entry name" value="zf-RING_2"/>
    <property type="match status" value="1"/>
</dbReference>
<evidence type="ECO:0000313" key="11">
    <source>
        <dbReference type="Proteomes" id="UP000008311"/>
    </source>
</evidence>
<dbReference type="AlphaFoldDB" id="B9SZJ6"/>
<dbReference type="CDD" id="cd16667">
    <property type="entry name" value="RING-H2_RNF126-like"/>
    <property type="match status" value="1"/>
</dbReference>
<evidence type="ECO:0000256" key="3">
    <source>
        <dbReference type="ARBA" id="ARBA00022679"/>
    </source>
</evidence>
<proteinExistence type="predicted"/>
<dbReference type="GO" id="GO:0005737">
    <property type="term" value="C:cytoplasm"/>
    <property type="evidence" value="ECO:0000318"/>
    <property type="project" value="GO_Central"/>
</dbReference>
<evidence type="ECO:0000256" key="8">
    <source>
        <dbReference type="PROSITE-ProRule" id="PRU00175"/>
    </source>
</evidence>
<evidence type="ECO:0000256" key="1">
    <source>
        <dbReference type="ARBA" id="ARBA00000900"/>
    </source>
</evidence>
<dbReference type="FunFam" id="3.30.40.10:FF:000022">
    <property type="entry name" value="E3 ubiquitin-protein ligase RING1-like"/>
    <property type="match status" value="1"/>
</dbReference>
<dbReference type="eggNOG" id="KOG0800">
    <property type="taxonomic scope" value="Eukaryota"/>
</dbReference>
<evidence type="ECO:0000256" key="4">
    <source>
        <dbReference type="ARBA" id="ARBA00022723"/>
    </source>
</evidence>
<dbReference type="PANTHER" id="PTHR15710">
    <property type="entry name" value="E3 UBIQUITIN-PROTEIN LIGASE PRAJA"/>
    <property type="match status" value="1"/>
</dbReference>
<evidence type="ECO:0000256" key="5">
    <source>
        <dbReference type="ARBA" id="ARBA00022771"/>
    </source>
</evidence>
<dbReference type="GO" id="GO:0061630">
    <property type="term" value="F:ubiquitin protein ligase activity"/>
    <property type="evidence" value="ECO:0000318"/>
    <property type="project" value="GO_Central"/>
</dbReference>
<dbReference type="InterPro" id="IPR001841">
    <property type="entry name" value="Znf_RING"/>
</dbReference>
<evidence type="ECO:0000256" key="7">
    <source>
        <dbReference type="ARBA" id="ARBA00022833"/>
    </source>
</evidence>
<dbReference type="Gene3D" id="3.30.40.10">
    <property type="entry name" value="Zinc/RING finger domain, C3HC4 (zinc finger)"/>
    <property type="match status" value="1"/>
</dbReference>
<evidence type="ECO:0000256" key="2">
    <source>
        <dbReference type="ARBA" id="ARBA00012483"/>
    </source>
</evidence>
<evidence type="ECO:0000313" key="10">
    <source>
        <dbReference type="EMBL" id="EEF30957.1"/>
    </source>
</evidence>
<keyword evidence="5 8" id="KW-0863">Zinc-finger</keyword>
<dbReference type="STRING" id="3988.B9SZJ6"/>
<keyword evidence="7" id="KW-0862">Zinc</keyword>
<reference evidence="11" key="1">
    <citation type="journal article" date="2010" name="Nat. Biotechnol.">
        <title>Draft genome sequence of the oilseed species Ricinus communis.</title>
        <authorList>
            <person name="Chan A.P."/>
            <person name="Crabtree J."/>
            <person name="Zhao Q."/>
            <person name="Lorenzi H."/>
            <person name="Orvis J."/>
            <person name="Puiu D."/>
            <person name="Melake-Berhan A."/>
            <person name="Jones K.M."/>
            <person name="Redman J."/>
            <person name="Chen G."/>
            <person name="Cahoon E.B."/>
            <person name="Gedil M."/>
            <person name="Stanke M."/>
            <person name="Haas B.J."/>
            <person name="Wortman J.R."/>
            <person name="Fraser-Liggett C.M."/>
            <person name="Ravel J."/>
            <person name="Rabinowicz P.D."/>
        </authorList>
    </citation>
    <scope>NUCLEOTIDE SEQUENCE [LARGE SCALE GENOMIC DNA]</scope>
    <source>
        <strain evidence="11">cv. Hale</strain>
    </source>
</reference>
<dbReference type="PANTHER" id="PTHR15710:SF116">
    <property type="entry name" value="RING_U-BOX SUPERFAMILY PROTEIN"/>
    <property type="match status" value="1"/>
</dbReference>
<dbReference type="PROSITE" id="PS50089">
    <property type="entry name" value="ZF_RING_2"/>
    <property type="match status" value="1"/>
</dbReference>
<dbReference type="SMART" id="SM00184">
    <property type="entry name" value="RING"/>
    <property type="match status" value="1"/>
</dbReference>
<dbReference type="GO" id="GO:0016567">
    <property type="term" value="P:protein ubiquitination"/>
    <property type="evidence" value="ECO:0000318"/>
    <property type="project" value="GO_Central"/>
</dbReference>
<keyword evidence="4" id="KW-0479">Metal-binding</keyword>
<dbReference type="InterPro" id="IPR013083">
    <property type="entry name" value="Znf_RING/FYVE/PHD"/>
</dbReference>
<name>B9SZJ6_RICCO</name>
<organism evidence="10 11">
    <name type="scientific">Ricinus communis</name>
    <name type="common">Castor bean</name>
    <dbReference type="NCBI Taxonomy" id="3988"/>
    <lineage>
        <taxon>Eukaryota</taxon>
        <taxon>Viridiplantae</taxon>
        <taxon>Streptophyta</taxon>
        <taxon>Embryophyta</taxon>
        <taxon>Tracheophyta</taxon>
        <taxon>Spermatophyta</taxon>
        <taxon>Magnoliopsida</taxon>
        <taxon>eudicotyledons</taxon>
        <taxon>Gunneridae</taxon>
        <taxon>Pentapetalae</taxon>
        <taxon>rosids</taxon>
        <taxon>fabids</taxon>
        <taxon>Malpighiales</taxon>
        <taxon>Euphorbiaceae</taxon>
        <taxon>Acalyphoideae</taxon>
        <taxon>Acalypheae</taxon>
        <taxon>Ricinus</taxon>
    </lineage>
</organism>
<keyword evidence="11" id="KW-1185">Reference proteome</keyword>
<keyword evidence="3" id="KW-0808">Transferase</keyword>
<gene>
    <name evidence="10" type="ORF">RCOM_0065560</name>
</gene>
<dbReference type="GO" id="GO:0008270">
    <property type="term" value="F:zinc ion binding"/>
    <property type="evidence" value="ECO:0007669"/>
    <property type="project" value="UniProtKB-KW"/>
</dbReference>
<dbReference type="EC" id="2.3.2.27" evidence="2"/>
<dbReference type="Proteomes" id="UP000008311">
    <property type="component" value="Unassembled WGS sequence"/>
</dbReference>
<comment type="catalytic activity">
    <reaction evidence="1">
        <text>S-ubiquitinyl-[E2 ubiquitin-conjugating enzyme]-L-cysteine + [acceptor protein]-L-lysine = [E2 ubiquitin-conjugating enzyme]-L-cysteine + N(6)-ubiquitinyl-[acceptor protein]-L-lysine.</text>
        <dbReference type="EC" id="2.3.2.27"/>
    </reaction>
</comment>
<evidence type="ECO:0000259" key="9">
    <source>
        <dbReference type="PROSITE" id="PS50089"/>
    </source>
</evidence>
<keyword evidence="6" id="KW-0833">Ubl conjugation pathway</keyword>
<feature type="domain" description="RING-type" evidence="9">
    <location>
        <begin position="192"/>
        <end position="233"/>
    </location>
</feature>
<dbReference type="EMBL" id="EQ974278">
    <property type="protein sequence ID" value="EEF30957.1"/>
    <property type="molecule type" value="Genomic_DNA"/>
</dbReference>
<evidence type="ECO:0000256" key="6">
    <source>
        <dbReference type="ARBA" id="ARBA00022786"/>
    </source>
</evidence>
<dbReference type="SUPFAM" id="SSF57850">
    <property type="entry name" value="RING/U-box"/>
    <property type="match status" value="1"/>
</dbReference>
<accession>B9SZJ6</accession>
<dbReference type="InParanoid" id="B9SZJ6"/>
<protein>
    <recommendedName>
        <fullName evidence="2">RING-type E3 ubiquitin transferase</fullName>
        <ecNumber evidence="2">2.3.2.27</ecNumber>
    </recommendedName>
</protein>
<sequence length="333" mass="38607">MSLAHRPRITVNGNRRMRTFHYFWCQSCQRTSRFTSINPHENFCPHCFSVLNHELDISRPRLNANLTELEPSPAARLLDSLALMLNPSMRQQYTEFDGRLTRWDTERANAPWITLQFLDPPRPQRPMNALTDSTAAANDGNNDIFENAANEFVPNNMTDLDRPGPPPAPASVVEALPVVKITQEHLMKDTHCPVCKDEFEIDGEVRELPCKHLYHSDCIVPWLNLHNTCPVCRFVLCDGSESYIQQQNDQFFGLEEVTNSMNWIRNQFLSLRPVRAFSDWTQRYLDFLDSRPVATSRRDCKDEKLLKLNRFLQVGSNDMMMPFSNFRITEDGR</sequence>